<feature type="domain" description="PKD" evidence="2">
    <location>
        <begin position="150"/>
        <end position="208"/>
    </location>
</feature>
<dbReference type="Gene3D" id="2.60.120.430">
    <property type="entry name" value="Galactose-binding lectin"/>
    <property type="match status" value="1"/>
</dbReference>
<protein>
    <recommendedName>
        <fullName evidence="2">PKD domain-containing protein</fullName>
    </recommendedName>
</protein>
<evidence type="ECO:0000256" key="1">
    <source>
        <dbReference type="SAM" id="SignalP"/>
    </source>
</evidence>
<feature type="chain" id="PRO_5016422467" description="PKD domain-containing protein" evidence="1">
    <location>
        <begin position="22"/>
        <end position="683"/>
    </location>
</feature>
<keyword evidence="1" id="KW-0732">Signal</keyword>
<evidence type="ECO:0000313" key="4">
    <source>
        <dbReference type="Proteomes" id="UP000248703"/>
    </source>
</evidence>
<dbReference type="InterPro" id="IPR000601">
    <property type="entry name" value="PKD_dom"/>
</dbReference>
<gene>
    <name evidence="3" type="ORF">LY08_01286</name>
</gene>
<sequence length="683" mass="72731">MKNLKYIVSTLFAALVIFACVQDDDNTPNTDAITAPVNVSALVTVTQDNTGLVTITPLGEGVVSFQVNYGDGSGLSDVLNPGESTQHVYEEGTYNAIIVATGLNGKTTSVTQEVVVSFLAPQNLVVTIENDNTISKQVNINAEAEFALYYEVNFGDGSEVVMTNFDEPYSYQYADAGVYTITVTAFSAGTETTVYTEDFEVTAILQPIAPATVPPARAPGDVVSIYSNAYTNIENSDFYPNWGQTTTFAEFDLGGDTSLQYSNLNYQGIQYGEAVDVSAMEFLHIDVWTAEDADLQVFPISLSSGEQQVTVSLIANQWNSFDIPISDYTDQGLSMHDIHQFKFVGSGTVFIDNLYYYKEATAPSNLTGTWRLASEAGALGVGPAVGDTSWWNCDDVCVADRACYYDDTYVFNADGSFSNVLGADSWIEGWQGGSDSCGTPVAPHDGSNAATYTFNQTAGTVTLNGTGAYLGLAKANNQGELPNVAVPSSITYNVSFVDENTMNVNIESGAGVFWQYKLVRDGAAPSPLAGTWQMANEAGALGVGPAAGDTSWWNCDDVCVADRACYYDDTYVFGADGSFTNVLGADTWVEGWQGGSDSCGTPVAPHDGSASATYTYDSGANTVTINGTGAYIGIPKANNQGELPNVAVPSSITYNVTFIDSNTISVNIEAGAGVFWQYKLVKL</sequence>
<evidence type="ECO:0000313" key="3">
    <source>
        <dbReference type="EMBL" id="RAJ16426.1"/>
    </source>
</evidence>
<evidence type="ECO:0000259" key="2">
    <source>
        <dbReference type="PROSITE" id="PS50093"/>
    </source>
</evidence>
<accession>A0A327RHB8</accession>
<reference evidence="3 4" key="1">
    <citation type="submission" date="2018-06" db="EMBL/GenBank/DDBJ databases">
        <title>Genomic Encyclopedia of Archaeal and Bacterial Type Strains, Phase II (KMG-II): from individual species to whole genera.</title>
        <authorList>
            <person name="Goeker M."/>
        </authorList>
    </citation>
    <scope>NUCLEOTIDE SEQUENCE [LARGE SCALE GENOMIC DNA]</scope>
    <source>
        <strain evidence="3 4">DSM 24464</strain>
    </source>
</reference>
<keyword evidence="4" id="KW-1185">Reference proteome</keyword>
<comment type="caution">
    <text evidence="3">The sequence shown here is derived from an EMBL/GenBank/DDBJ whole genome shotgun (WGS) entry which is preliminary data.</text>
</comment>
<dbReference type="Gene3D" id="2.60.40.10">
    <property type="entry name" value="Immunoglobulins"/>
    <property type="match status" value="1"/>
</dbReference>
<dbReference type="PROSITE" id="PS50093">
    <property type="entry name" value="PKD"/>
    <property type="match status" value="1"/>
</dbReference>
<dbReference type="AlphaFoldDB" id="A0A327RHB8"/>
<feature type="signal peptide" evidence="1">
    <location>
        <begin position="1"/>
        <end position="21"/>
    </location>
</feature>
<dbReference type="PROSITE" id="PS51257">
    <property type="entry name" value="PROKAR_LIPOPROTEIN"/>
    <property type="match status" value="1"/>
</dbReference>
<dbReference type="Proteomes" id="UP000248703">
    <property type="component" value="Unassembled WGS sequence"/>
</dbReference>
<dbReference type="InterPro" id="IPR013783">
    <property type="entry name" value="Ig-like_fold"/>
</dbReference>
<proteinExistence type="predicted"/>
<name>A0A327RHB8_9FLAO</name>
<organism evidence="3 4">
    <name type="scientific">Olleya aquimaris</name>
    <dbReference type="NCBI Taxonomy" id="639310"/>
    <lineage>
        <taxon>Bacteria</taxon>
        <taxon>Pseudomonadati</taxon>
        <taxon>Bacteroidota</taxon>
        <taxon>Flavobacteriia</taxon>
        <taxon>Flavobacteriales</taxon>
        <taxon>Flavobacteriaceae</taxon>
    </lineage>
</organism>
<dbReference type="OrthoDB" id="5381604at2"/>
<dbReference type="SUPFAM" id="SSF49299">
    <property type="entry name" value="PKD domain"/>
    <property type="match status" value="1"/>
</dbReference>
<dbReference type="RefSeq" id="WP_111659612.1">
    <property type="nucleotide sequence ID" value="NZ_QLLO01000003.1"/>
</dbReference>
<dbReference type="EMBL" id="QLLO01000003">
    <property type="protein sequence ID" value="RAJ16426.1"/>
    <property type="molecule type" value="Genomic_DNA"/>
</dbReference>
<dbReference type="InterPro" id="IPR035986">
    <property type="entry name" value="PKD_dom_sf"/>
</dbReference>